<accession>A0A3N4J680</accession>
<dbReference type="Gene3D" id="3.30.420.10">
    <property type="entry name" value="Ribonuclease H-like superfamily/Ribonuclease H"/>
    <property type="match status" value="1"/>
</dbReference>
<proteinExistence type="predicted"/>
<reference evidence="1 2" key="1">
    <citation type="journal article" date="2018" name="Nat. Ecol. Evol.">
        <title>Pezizomycetes genomes reveal the molecular basis of ectomycorrhizal truffle lifestyle.</title>
        <authorList>
            <person name="Murat C."/>
            <person name="Payen T."/>
            <person name="Noel B."/>
            <person name="Kuo A."/>
            <person name="Morin E."/>
            <person name="Chen J."/>
            <person name="Kohler A."/>
            <person name="Krizsan K."/>
            <person name="Balestrini R."/>
            <person name="Da Silva C."/>
            <person name="Montanini B."/>
            <person name="Hainaut M."/>
            <person name="Levati E."/>
            <person name="Barry K.W."/>
            <person name="Belfiori B."/>
            <person name="Cichocki N."/>
            <person name="Clum A."/>
            <person name="Dockter R.B."/>
            <person name="Fauchery L."/>
            <person name="Guy J."/>
            <person name="Iotti M."/>
            <person name="Le Tacon F."/>
            <person name="Lindquist E.A."/>
            <person name="Lipzen A."/>
            <person name="Malagnac F."/>
            <person name="Mello A."/>
            <person name="Molinier V."/>
            <person name="Miyauchi S."/>
            <person name="Poulain J."/>
            <person name="Riccioni C."/>
            <person name="Rubini A."/>
            <person name="Sitrit Y."/>
            <person name="Splivallo R."/>
            <person name="Traeger S."/>
            <person name="Wang M."/>
            <person name="Zifcakova L."/>
            <person name="Wipf D."/>
            <person name="Zambonelli A."/>
            <person name="Paolocci F."/>
            <person name="Nowrousian M."/>
            <person name="Ottonello S."/>
            <person name="Baldrian P."/>
            <person name="Spatafora J.W."/>
            <person name="Henrissat B."/>
            <person name="Nagy L.G."/>
            <person name="Aury J.M."/>
            <person name="Wincker P."/>
            <person name="Grigoriev I.V."/>
            <person name="Bonfante P."/>
            <person name="Martin F.M."/>
        </authorList>
    </citation>
    <scope>NUCLEOTIDE SEQUENCE [LARGE SCALE GENOMIC DNA]</scope>
    <source>
        <strain evidence="1 2">120613-1</strain>
    </source>
</reference>
<feature type="non-terminal residue" evidence="1">
    <location>
        <position position="1"/>
    </location>
</feature>
<dbReference type="InterPro" id="IPR036397">
    <property type="entry name" value="RNaseH_sf"/>
</dbReference>
<gene>
    <name evidence="1" type="ORF">L873DRAFT_1704075</name>
</gene>
<organism evidence="1 2">
    <name type="scientific">Choiromyces venosus 120613-1</name>
    <dbReference type="NCBI Taxonomy" id="1336337"/>
    <lineage>
        <taxon>Eukaryota</taxon>
        <taxon>Fungi</taxon>
        <taxon>Dikarya</taxon>
        <taxon>Ascomycota</taxon>
        <taxon>Pezizomycotina</taxon>
        <taxon>Pezizomycetes</taxon>
        <taxon>Pezizales</taxon>
        <taxon>Tuberaceae</taxon>
        <taxon>Choiromyces</taxon>
    </lineage>
</organism>
<keyword evidence="2" id="KW-1185">Reference proteome</keyword>
<dbReference type="STRING" id="1336337.A0A3N4J680"/>
<evidence type="ECO:0008006" key="3">
    <source>
        <dbReference type="Google" id="ProtNLM"/>
    </source>
</evidence>
<dbReference type="AlphaFoldDB" id="A0A3N4J680"/>
<evidence type="ECO:0000313" key="2">
    <source>
        <dbReference type="Proteomes" id="UP000276215"/>
    </source>
</evidence>
<dbReference type="Proteomes" id="UP000276215">
    <property type="component" value="Unassembled WGS sequence"/>
</dbReference>
<sequence>GILRIDWPSHSSNLNPIENVWALFKWQYRRTFWARQRIPCNEKELIALAQEVWEGLPWKHIYTYINNMPEQITTCLRRNG</sequence>
<dbReference type="OrthoDB" id="4611861at2759"/>
<protein>
    <recommendedName>
        <fullName evidence="3">Tc1-like transposase DDE domain-containing protein</fullName>
    </recommendedName>
</protein>
<evidence type="ECO:0000313" key="1">
    <source>
        <dbReference type="EMBL" id="RPA93685.1"/>
    </source>
</evidence>
<dbReference type="EMBL" id="ML120448">
    <property type="protein sequence ID" value="RPA93685.1"/>
    <property type="molecule type" value="Genomic_DNA"/>
</dbReference>
<name>A0A3N4J680_9PEZI</name>
<dbReference type="GO" id="GO:0003676">
    <property type="term" value="F:nucleic acid binding"/>
    <property type="evidence" value="ECO:0007669"/>
    <property type="project" value="InterPro"/>
</dbReference>